<dbReference type="Proteomes" id="UP001183643">
    <property type="component" value="Unassembled WGS sequence"/>
</dbReference>
<dbReference type="PANTHER" id="PTHR34979:SF1">
    <property type="entry name" value="INNER MEMBRANE PROTEIN YGAZ"/>
    <property type="match status" value="1"/>
</dbReference>
<feature type="region of interest" description="Disordered" evidence="8">
    <location>
        <begin position="221"/>
        <end position="269"/>
    </location>
</feature>
<comment type="subcellular location">
    <subcellularLocation>
        <location evidence="1">Cell membrane</location>
        <topology evidence="1">Multi-pass membrane protein</topology>
    </subcellularLocation>
</comment>
<feature type="transmembrane region" description="Helical" evidence="9">
    <location>
        <begin position="123"/>
        <end position="148"/>
    </location>
</feature>
<dbReference type="RefSeq" id="WP_310371108.1">
    <property type="nucleotide sequence ID" value="NZ_JAVDYB010000001.1"/>
</dbReference>
<accession>A0AAE3YTD1</accession>
<name>A0AAE3YTD1_9ACTN</name>
<dbReference type="Pfam" id="PF03591">
    <property type="entry name" value="AzlC"/>
    <property type="match status" value="1"/>
</dbReference>
<keyword evidence="6 9" id="KW-1133">Transmembrane helix</keyword>
<evidence type="ECO:0000256" key="8">
    <source>
        <dbReference type="SAM" id="MobiDB-lite"/>
    </source>
</evidence>
<keyword evidence="5 9" id="KW-0812">Transmembrane</keyword>
<evidence type="ECO:0000313" key="10">
    <source>
        <dbReference type="EMBL" id="MDR7278290.1"/>
    </source>
</evidence>
<evidence type="ECO:0000256" key="6">
    <source>
        <dbReference type="ARBA" id="ARBA00022989"/>
    </source>
</evidence>
<comment type="similarity">
    <text evidence="2">Belongs to the AzlC family.</text>
</comment>
<dbReference type="EMBL" id="JAVDYB010000001">
    <property type="protein sequence ID" value="MDR7278290.1"/>
    <property type="molecule type" value="Genomic_DNA"/>
</dbReference>
<organism evidence="10 11">
    <name type="scientific">Catenuloplanes atrovinosus</name>
    <dbReference type="NCBI Taxonomy" id="137266"/>
    <lineage>
        <taxon>Bacteria</taxon>
        <taxon>Bacillati</taxon>
        <taxon>Actinomycetota</taxon>
        <taxon>Actinomycetes</taxon>
        <taxon>Micromonosporales</taxon>
        <taxon>Micromonosporaceae</taxon>
        <taxon>Catenuloplanes</taxon>
    </lineage>
</organism>
<dbReference type="PANTHER" id="PTHR34979">
    <property type="entry name" value="INNER MEMBRANE PROTEIN YGAZ"/>
    <property type="match status" value="1"/>
</dbReference>
<dbReference type="GO" id="GO:0005886">
    <property type="term" value="C:plasma membrane"/>
    <property type="evidence" value="ECO:0007669"/>
    <property type="project" value="UniProtKB-SubCell"/>
</dbReference>
<evidence type="ECO:0000256" key="4">
    <source>
        <dbReference type="ARBA" id="ARBA00022475"/>
    </source>
</evidence>
<evidence type="ECO:0000256" key="3">
    <source>
        <dbReference type="ARBA" id="ARBA00022448"/>
    </source>
</evidence>
<protein>
    <submittedName>
        <fullName evidence="10">4-azaleucine resistance transporter AzlC</fullName>
    </submittedName>
</protein>
<keyword evidence="7 9" id="KW-0472">Membrane</keyword>
<keyword evidence="3" id="KW-0813">Transport</keyword>
<dbReference type="GO" id="GO:1903785">
    <property type="term" value="P:L-valine transmembrane transport"/>
    <property type="evidence" value="ECO:0007669"/>
    <property type="project" value="TreeGrafter"/>
</dbReference>
<feature type="transmembrane region" description="Helical" evidence="9">
    <location>
        <begin position="12"/>
        <end position="32"/>
    </location>
</feature>
<comment type="caution">
    <text evidence="10">The sequence shown here is derived from an EMBL/GenBank/DDBJ whole genome shotgun (WGS) entry which is preliminary data.</text>
</comment>
<feature type="transmembrane region" description="Helical" evidence="9">
    <location>
        <begin position="154"/>
        <end position="174"/>
    </location>
</feature>
<evidence type="ECO:0000313" key="11">
    <source>
        <dbReference type="Proteomes" id="UP001183643"/>
    </source>
</evidence>
<feature type="compositionally biased region" description="Low complexity" evidence="8">
    <location>
        <begin position="249"/>
        <end position="261"/>
    </location>
</feature>
<feature type="transmembrane region" description="Helical" evidence="9">
    <location>
        <begin position="186"/>
        <end position="215"/>
    </location>
</feature>
<evidence type="ECO:0000256" key="9">
    <source>
        <dbReference type="SAM" id="Phobius"/>
    </source>
</evidence>
<evidence type="ECO:0000256" key="1">
    <source>
        <dbReference type="ARBA" id="ARBA00004651"/>
    </source>
</evidence>
<evidence type="ECO:0000256" key="2">
    <source>
        <dbReference type="ARBA" id="ARBA00010735"/>
    </source>
</evidence>
<dbReference type="AlphaFoldDB" id="A0AAE3YTD1"/>
<reference evidence="10" key="1">
    <citation type="submission" date="2023-07" db="EMBL/GenBank/DDBJ databases">
        <title>Sequencing the genomes of 1000 actinobacteria strains.</title>
        <authorList>
            <person name="Klenk H.-P."/>
        </authorList>
    </citation>
    <scope>NUCLEOTIDE SEQUENCE</scope>
    <source>
        <strain evidence="10">DSM 44707</strain>
    </source>
</reference>
<gene>
    <name evidence="10" type="ORF">J2S41_005068</name>
</gene>
<sequence>MRSVNRTILRDAFAIAVATGAVAISFGAIAAGSGLPPWSVVLMSVFIFAGGAQFMAVGLLAAGNPLAALFGGLLINARHLPFGLAVADAVGPRRWQRLLGSHLVIDESVAFALARTDPRERRVAFWATGALLFVCWNLGTLAGLALGSAVGDPAVLGLDAAFPAGLIALILPSLRDRATREVTLAGAALAVLTTPLLPAGLPVLLALGGLLVLAIPRRRPATPDAAGRSSADEPATRDGTPAAQRETPAADGGAPAAGGRAADAEEAAW</sequence>
<proteinExistence type="inferred from homology"/>
<keyword evidence="11" id="KW-1185">Reference proteome</keyword>
<evidence type="ECO:0000256" key="7">
    <source>
        <dbReference type="ARBA" id="ARBA00023136"/>
    </source>
</evidence>
<evidence type="ECO:0000256" key="5">
    <source>
        <dbReference type="ARBA" id="ARBA00022692"/>
    </source>
</evidence>
<keyword evidence="4" id="KW-1003">Cell membrane</keyword>
<dbReference type="InterPro" id="IPR011606">
    <property type="entry name" value="Brnchd-chn_aa_trnsp_permease"/>
</dbReference>